<dbReference type="EMBL" id="CP026093">
    <property type="protein sequence ID" value="AYB58041.1"/>
    <property type="molecule type" value="Genomic_DNA"/>
</dbReference>
<evidence type="ECO:0000313" key="2">
    <source>
        <dbReference type="EMBL" id="AYB58041.1"/>
    </source>
</evidence>
<feature type="compositionally biased region" description="Basic and acidic residues" evidence="1">
    <location>
        <begin position="73"/>
        <end position="83"/>
    </location>
</feature>
<keyword evidence="2" id="KW-0614">Plasmid</keyword>
<sequence length="83" mass="9194">MTALRIGAATLSLGCAPKRRPEGGLVCAETHRARRHGRRRTGLNRLNRALRSCRKAQAAAIAHSPRWPPPSDRPLEFEMADAR</sequence>
<dbReference type="AlphaFoldDB" id="A0A809ECG0"/>
<evidence type="ECO:0000256" key="1">
    <source>
        <dbReference type="SAM" id="MobiDB-lite"/>
    </source>
</evidence>
<feature type="region of interest" description="Disordered" evidence="1">
    <location>
        <begin position="60"/>
        <end position="83"/>
    </location>
</feature>
<gene>
    <name evidence="2" type="ORF">C2L97_18685</name>
</gene>
<reference evidence="2" key="1">
    <citation type="submission" date="2018-01" db="EMBL/GenBank/DDBJ databases">
        <title>Complete Genome Sequence of three strains from Ralstonia solanacearum ecotype Moko sequevar IIA-53 from Brazil.</title>
        <authorList>
            <person name="Silva J.R."/>
            <person name="Albuquerque G.M.R."/>
            <person name="Pais A.K.L."/>
            <person name="Silva A.M.F."/>
            <person name="Boiteux M.E.N.F."/>
            <person name="Souza E.B."/>
            <person name="Mariano R.L.R."/>
        </authorList>
    </citation>
    <scope>NUCLEOTIDE SEQUENCE [LARGE SCALE GENOMIC DNA]</scope>
    <source>
        <strain evidence="2">SFC</strain>
        <plasmid evidence="2">unnamed</plasmid>
    </source>
</reference>
<proteinExistence type="predicted"/>
<name>A0A809ECG0_RALSL</name>
<geneLocation type="plasmid" evidence="2">
    <name>unnamed</name>
</geneLocation>
<organism evidence="2">
    <name type="scientific">Ralstonia solanacearum</name>
    <name type="common">Pseudomonas solanacearum</name>
    <dbReference type="NCBI Taxonomy" id="305"/>
    <lineage>
        <taxon>Bacteria</taxon>
        <taxon>Pseudomonadati</taxon>
        <taxon>Pseudomonadota</taxon>
        <taxon>Betaproteobacteria</taxon>
        <taxon>Burkholderiales</taxon>
        <taxon>Burkholderiaceae</taxon>
        <taxon>Ralstonia</taxon>
        <taxon>Ralstonia solanacearum species complex</taxon>
    </lineage>
</organism>
<protein>
    <submittedName>
        <fullName evidence="2">Uncharacterized protein</fullName>
    </submittedName>
</protein>
<accession>A0A809ECG0</accession>